<keyword evidence="5" id="KW-1185">Reference proteome</keyword>
<dbReference type="RefSeq" id="WP_013652427.1">
    <property type="nucleotide sequence ID" value="NC_015259.1"/>
</dbReference>
<dbReference type="STRING" id="991905.SL003B_1682"/>
<dbReference type="SUPFAM" id="SSF56563">
    <property type="entry name" value="Major capsid protein gp5"/>
    <property type="match status" value="1"/>
</dbReference>
<name>F2J5M6_POLGS</name>
<dbReference type="NCBIfam" id="TIGR01554">
    <property type="entry name" value="major_cap_HK97"/>
    <property type="match status" value="1"/>
</dbReference>
<proteinExistence type="predicted"/>
<evidence type="ECO:0000313" key="5">
    <source>
        <dbReference type="Proteomes" id="UP000008130"/>
    </source>
</evidence>
<dbReference type="KEGG" id="pgv:SL003B_1682"/>
<comment type="subcellular location">
    <subcellularLocation>
        <location evidence="1">Virion</location>
    </subcellularLocation>
</comment>
<dbReference type="Proteomes" id="UP000008130">
    <property type="component" value="Chromosome"/>
</dbReference>
<dbReference type="eggNOG" id="COG4653">
    <property type="taxonomic scope" value="Bacteria"/>
</dbReference>
<dbReference type="EMBL" id="CP002568">
    <property type="protein sequence ID" value="ADZ70110.1"/>
    <property type="molecule type" value="Genomic_DNA"/>
</dbReference>
<dbReference type="Gene3D" id="3.30.2400.10">
    <property type="entry name" value="Major capsid protein gp5"/>
    <property type="match status" value="1"/>
</dbReference>
<dbReference type="PATRIC" id="fig|991905.3.peg.1726"/>
<sequence>MTTAKQVREKLAARQDELGKVFAEAKTDDGSYDFNRVKCLGEDVKGSIAVAEKVKAMNAELDELAQQAEALEAAEKAADDHARREKAVGFRPGFPEGGSARAQAAMKSLGELLAEAKTYNAWIERGCPAGIDLTFDILPTDMLAMGMKAMTLQEKALMATTAGYAPESVRMPGFVEAVTRPLQLIDIIPFSPTGQASIKYMEETTRTHAAAETAEGGSYAESTFVFTEKSSDVRKITDSLPVTDEQLDDVPMMQGYVNGRLAFGIRQRLDTQVYVGNGTAPNLRGIVNVSGIQTQARGTDPVPDVFFKAMTKVRTVGRAIPTHHVMHPTDWQSIRLLRTADGVYIWGSPSEAGPERLWGLPVVQNEARASGSGLTGSFQPAWISGFERRGVDIQIGYVGTQFTEGKRTVRGDMRAGLVVFRPAAFCDVTGL</sequence>
<gene>
    <name evidence="4" type="ordered locus">SL003B_1682</name>
</gene>
<dbReference type="Gene3D" id="3.30.2320.10">
    <property type="entry name" value="hypothetical protein PF0899 domain"/>
    <property type="match status" value="1"/>
</dbReference>
<reference evidence="4 5" key="1">
    <citation type="journal article" date="2011" name="J. Bacteriol.">
        <title>Complete genome sequence of Polymorphum gilvum SL003B-26A1T, a crude oil-degrading bacterium from oil-polluted saline soil.</title>
        <authorList>
            <person name="Li S.G."/>
            <person name="Tang Y.Q."/>
            <person name="Nie Y."/>
            <person name="Cai M."/>
            <person name="Wu X.L."/>
        </authorList>
    </citation>
    <scope>NUCLEOTIDE SEQUENCE [LARGE SCALE GENOMIC DNA]</scope>
    <source>
        <strain evidence="5">LMG 25793 / CGMCC 1.9160 / SL003B-26A1</strain>
    </source>
</reference>
<organism evidence="4 5">
    <name type="scientific">Polymorphum gilvum (strain LMG 25793 / CGMCC 1.9160 / SL003B-26A1)</name>
    <dbReference type="NCBI Taxonomy" id="991905"/>
    <lineage>
        <taxon>Bacteria</taxon>
        <taxon>Pseudomonadati</taxon>
        <taxon>Pseudomonadota</taxon>
        <taxon>Alphaproteobacteria</taxon>
        <taxon>Rhodobacterales</taxon>
        <taxon>Paracoccaceae</taxon>
        <taxon>Polymorphum</taxon>
    </lineage>
</organism>
<keyword evidence="2" id="KW-0175">Coiled coil</keyword>
<protein>
    <submittedName>
        <fullName evidence="4">Phage major capsid protein, HK97</fullName>
    </submittedName>
</protein>
<dbReference type="HOGENOM" id="CLU_769106_0_0_5"/>
<evidence type="ECO:0000259" key="3">
    <source>
        <dbReference type="Pfam" id="PF05065"/>
    </source>
</evidence>
<evidence type="ECO:0000256" key="1">
    <source>
        <dbReference type="ARBA" id="ARBA00004328"/>
    </source>
</evidence>
<feature type="coiled-coil region" evidence="2">
    <location>
        <begin position="51"/>
        <end position="84"/>
    </location>
</feature>
<dbReference type="InterPro" id="IPR024455">
    <property type="entry name" value="Phage_capsid"/>
</dbReference>
<dbReference type="Pfam" id="PF05065">
    <property type="entry name" value="Phage_capsid"/>
    <property type="match status" value="1"/>
</dbReference>
<evidence type="ECO:0000313" key="4">
    <source>
        <dbReference type="EMBL" id="ADZ70110.1"/>
    </source>
</evidence>
<evidence type="ECO:0000256" key="2">
    <source>
        <dbReference type="SAM" id="Coils"/>
    </source>
</evidence>
<accession>F2J5M6</accession>
<feature type="domain" description="Phage capsid-like C-terminal" evidence="3">
    <location>
        <begin position="171"/>
        <end position="426"/>
    </location>
</feature>
<dbReference type="AlphaFoldDB" id="F2J5M6"/>
<dbReference type="InterPro" id="IPR054612">
    <property type="entry name" value="Phage_capsid-like_C"/>
</dbReference>
<dbReference type="OrthoDB" id="637859at2"/>